<dbReference type="InterPro" id="IPR029044">
    <property type="entry name" value="Nucleotide-diphossugar_trans"/>
</dbReference>
<name>A0ABT3WFQ4_9PROT</name>
<evidence type="ECO:0000256" key="2">
    <source>
        <dbReference type="ARBA" id="ARBA00022679"/>
    </source>
</evidence>
<organism evidence="4 5">
    <name type="scientific">Bombella pluederhausensis</name>
    <dbReference type="NCBI Taxonomy" id="2967336"/>
    <lineage>
        <taxon>Bacteria</taxon>
        <taxon>Pseudomonadati</taxon>
        <taxon>Pseudomonadota</taxon>
        <taxon>Alphaproteobacteria</taxon>
        <taxon>Acetobacterales</taxon>
        <taxon>Acetobacteraceae</taxon>
        <taxon>Bombella</taxon>
    </lineage>
</organism>
<dbReference type="PANTHER" id="PTHR13778:SF47">
    <property type="entry name" value="LIPOPOLYSACCHARIDE 1,3-GALACTOSYLTRANSFERASE"/>
    <property type="match status" value="1"/>
</dbReference>
<keyword evidence="2" id="KW-0808">Transferase</keyword>
<comment type="caution">
    <text evidence="4">The sequence shown here is derived from an EMBL/GenBank/DDBJ whole genome shotgun (WGS) entry which is preliminary data.</text>
</comment>
<dbReference type="EMBL" id="JANIDY010000001">
    <property type="protein sequence ID" value="MCX5617917.1"/>
    <property type="molecule type" value="Genomic_DNA"/>
</dbReference>
<accession>A0ABT3WFQ4</accession>
<gene>
    <name evidence="4" type="ORF">NQF86_04425</name>
</gene>
<dbReference type="Gene3D" id="3.90.550.10">
    <property type="entry name" value="Spore Coat Polysaccharide Biosynthesis Protein SpsA, Chain A"/>
    <property type="match status" value="1"/>
</dbReference>
<keyword evidence="3" id="KW-0479">Metal-binding</keyword>
<keyword evidence="5" id="KW-1185">Reference proteome</keyword>
<sequence length="302" mass="35521">MSEIIPVVISFDENYLIPALMTVRSIIDTCSDLSRIEFVVLHRNLDQRHREVFAQIVFSYGSIVSFIDCTERFKELTHRDERKSEVFLMLLVPQLFADRKHVIVIDTDVLVRDDILKTVHELPHDKKLGAVRCMLRRLEKLGDVGGHNHYAAHVIGIEKVENYFNSGFVVFNMQNVTKEDAEACISLLSKKWQSDDEAILNYVFQHSLHLFPLRWNFYVTYCNEPETYFSSYVQEQFLEGRDDAAICHFIADYKPWRMDTGLAYDNKYRQEYRELWKSVKEDFMKQAALVLGGRMWKAMNRV</sequence>
<keyword evidence="1" id="KW-0328">Glycosyltransferase</keyword>
<evidence type="ECO:0008006" key="6">
    <source>
        <dbReference type="Google" id="ProtNLM"/>
    </source>
</evidence>
<proteinExistence type="predicted"/>
<protein>
    <recommendedName>
        <fullName evidence="6">Glycosyltransferase family 8 protein</fullName>
    </recommendedName>
</protein>
<evidence type="ECO:0000313" key="4">
    <source>
        <dbReference type="EMBL" id="MCX5617917.1"/>
    </source>
</evidence>
<dbReference type="InterPro" id="IPR002495">
    <property type="entry name" value="Glyco_trans_8"/>
</dbReference>
<dbReference type="PANTHER" id="PTHR13778">
    <property type="entry name" value="GLYCOSYLTRANSFERASE 8 DOMAIN-CONTAINING PROTEIN"/>
    <property type="match status" value="1"/>
</dbReference>
<evidence type="ECO:0000256" key="3">
    <source>
        <dbReference type="ARBA" id="ARBA00022723"/>
    </source>
</evidence>
<evidence type="ECO:0000256" key="1">
    <source>
        <dbReference type="ARBA" id="ARBA00022676"/>
    </source>
</evidence>
<dbReference type="SUPFAM" id="SSF53448">
    <property type="entry name" value="Nucleotide-diphospho-sugar transferases"/>
    <property type="match status" value="1"/>
</dbReference>
<dbReference type="Pfam" id="PF01501">
    <property type="entry name" value="Glyco_transf_8"/>
    <property type="match status" value="1"/>
</dbReference>
<reference evidence="4" key="1">
    <citation type="submission" date="2022-07" db="EMBL/GenBank/DDBJ databases">
        <title>Bombella genomes.</title>
        <authorList>
            <person name="Harer L."/>
            <person name="Styblova S."/>
            <person name="Ehrmann M."/>
        </authorList>
    </citation>
    <scope>NUCLEOTIDE SEQUENCE</scope>
    <source>
        <strain evidence="4">TMW 2.2543</strain>
    </source>
</reference>
<dbReference type="RefSeq" id="WP_266116363.1">
    <property type="nucleotide sequence ID" value="NZ_JANIDY010000001.1"/>
</dbReference>
<dbReference type="Proteomes" id="UP001165576">
    <property type="component" value="Unassembled WGS sequence"/>
</dbReference>
<dbReference type="InterPro" id="IPR050748">
    <property type="entry name" value="Glycosyltrans_8_dom-fam"/>
</dbReference>
<evidence type="ECO:0000313" key="5">
    <source>
        <dbReference type="Proteomes" id="UP001165576"/>
    </source>
</evidence>